<reference evidence="1 2" key="1">
    <citation type="journal article" date="2021" name="Front. Genet.">
        <title>Chromosome-Level Genome Assembly Reveals Significant Gene Expansion in the Toll and IMD Signaling Pathways of Dendrolimus kikuchii.</title>
        <authorList>
            <person name="Zhou J."/>
            <person name="Wu P."/>
            <person name="Xiong Z."/>
            <person name="Liu N."/>
            <person name="Zhao N."/>
            <person name="Ji M."/>
            <person name="Qiu Y."/>
            <person name="Yang B."/>
        </authorList>
    </citation>
    <scope>NUCLEOTIDE SEQUENCE [LARGE SCALE GENOMIC DNA]</scope>
    <source>
        <strain evidence="1">Ann1</strain>
    </source>
</reference>
<evidence type="ECO:0000313" key="1">
    <source>
        <dbReference type="EMBL" id="KAJ0177784.1"/>
    </source>
</evidence>
<gene>
    <name evidence="1" type="ORF">K1T71_006657</name>
</gene>
<evidence type="ECO:0000313" key="2">
    <source>
        <dbReference type="Proteomes" id="UP000824533"/>
    </source>
</evidence>
<accession>A0ACC1D1G0</accession>
<organism evidence="1 2">
    <name type="scientific">Dendrolimus kikuchii</name>
    <dbReference type="NCBI Taxonomy" id="765133"/>
    <lineage>
        <taxon>Eukaryota</taxon>
        <taxon>Metazoa</taxon>
        <taxon>Ecdysozoa</taxon>
        <taxon>Arthropoda</taxon>
        <taxon>Hexapoda</taxon>
        <taxon>Insecta</taxon>
        <taxon>Pterygota</taxon>
        <taxon>Neoptera</taxon>
        <taxon>Endopterygota</taxon>
        <taxon>Lepidoptera</taxon>
        <taxon>Glossata</taxon>
        <taxon>Ditrysia</taxon>
        <taxon>Bombycoidea</taxon>
        <taxon>Lasiocampidae</taxon>
        <taxon>Dendrolimus</taxon>
    </lineage>
</organism>
<proteinExistence type="predicted"/>
<protein>
    <submittedName>
        <fullName evidence="1">Uncharacterized protein</fullName>
    </submittedName>
</protein>
<keyword evidence="2" id="KW-1185">Reference proteome</keyword>
<sequence length="629" mass="71802">MNIDYIFGFIPVTVNPLCPTNKIAPHKRFAAWDQSRGRTFGLFYHLLAPSYNNNYQYDPPDDLQEQPQSDDADDCGEIDDYDENDLSSVTYPQYQRRKEYGNKNFGYYGGQNRPHLETTTRTPRPHYNPLSPYWSGGYFGNNNYRPPSSHKPSDRVKPVNENRPEFQTIYDPQVVGGPLGHVVGFTPVRPTRGGEGLGNTNVEDGNPYLEVLGRCPLAQESVHGYFEVRPGAHMFYWFYYADGTKVDSYHKPFIIWIQGGPGLAASGLGNFAELGPINMDMKPRNHTWVKGRNLLLLDHPVGTGFSYVNNSTLYVKSDKQLAIDLFRALRRFFKKFAEFQSTPTYLFGQSYGGKTCPRLGLYLYTAIRRQKLKMNFKGIGIGGGWVSPKESMSAQPQFLYHTGAIDQALFLESTALVKDFKKAFELKNYTAVSLLDTKLYQTFNKDYFINFNKVNSPNPYLALEKLNFDVNKYVKPTLKVNQTLKWKYISNDAYYSLQTHFLRPTTSFLETLLNNTDLKIVVYNGNLDAVTPLAGASNWVHKLKWPGAAGFARTKRQKIHGNSNGFYKEFKQLSFWSVFGAGHWVPEENPEAMEQILQYMTGTSIFKLIKGLNFNTLFIKNTNNSFQKL</sequence>
<dbReference type="EMBL" id="CM034397">
    <property type="protein sequence ID" value="KAJ0177784.1"/>
    <property type="molecule type" value="Genomic_DNA"/>
</dbReference>
<comment type="caution">
    <text evidence="1">The sequence shown here is derived from an EMBL/GenBank/DDBJ whole genome shotgun (WGS) entry which is preliminary data.</text>
</comment>
<dbReference type="Proteomes" id="UP000824533">
    <property type="component" value="Linkage Group LG11"/>
</dbReference>
<name>A0ACC1D1G0_9NEOP</name>